<keyword evidence="1" id="KW-1133">Transmembrane helix</keyword>
<sequence>MIDLISFNREDYPFELFSFSHISMIIIACLLIWVMSHYRHAIKQKGAGILKYSLLVILIGGEITFHLWFFVHGEWDLTTNLPLQLSSLSLYLCAIMLITNHYKMFEVTFFISVVGGFIAMITPELFFGFPHMRFFHFFIVHAAMIASSFYMVWIEGFKATARSVIRSFITLNIIAAFVFMVNQLIDANYMFLAGKPSNVSVIDFLGPYPWYIIPLEIIAFTSFWMLYFIYFKANKKQQTTS</sequence>
<feature type="transmembrane region" description="Helical" evidence="1">
    <location>
        <begin position="208"/>
        <end position="231"/>
    </location>
</feature>
<dbReference type="Proteomes" id="UP000242949">
    <property type="component" value="Unassembled WGS sequence"/>
</dbReference>
<feature type="transmembrane region" description="Helical" evidence="1">
    <location>
        <begin position="81"/>
        <end position="100"/>
    </location>
</feature>
<feature type="transmembrane region" description="Helical" evidence="1">
    <location>
        <begin position="134"/>
        <end position="153"/>
    </location>
</feature>
<dbReference type="InterPro" id="IPR011737">
    <property type="entry name" value="CHP02206_TP0381"/>
</dbReference>
<dbReference type="AlphaFoldDB" id="A0A1G6MQL7"/>
<dbReference type="STRING" id="1612202.SAMN05421734_11220"/>
<name>A0A1G6MQL7_9BACI</name>
<dbReference type="Pfam" id="PF14808">
    <property type="entry name" value="TMEM164"/>
    <property type="match status" value="1"/>
</dbReference>
<evidence type="ECO:0000256" key="1">
    <source>
        <dbReference type="SAM" id="Phobius"/>
    </source>
</evidence>
<keyword evidence="1" id="KW-0472">Membrane</keyword>
<reference evidence="3" key="1">
    <citation type="submission" date="2016-09" db="EMBL/GenBank/DDBJ databases">
        <authorList>
            <person name="Varghese N."/>
            <person name="Submissions S."/>
        </authorList>
    </citation>
    <scope>NUCLEOTIDE SEQUENCE [LARGE SCALE GENOMIC DNA]</scope>
    <source>
        <strain evidence="3">S5</strain>
    </source>
</reference>
<keyword evidence="1" id="KW-0812">Transmembrane</keyword>
<dbReference type="RefSeq" id="WP_090797045.1">
    <property type="nucleotide sequence ID" value="NZ_FMYI01000012.1"/>
</dbReference>
<evidence type="ECO:0000313" key="2">
    <source>
        <dbReference type="EMBL" id="SDC57878.1"/>
    </source>
</evidence>
<feature type="transmembrane region" description="Helical" evidence="1">
    <location>
        <begin position="16"/>
        <end position="36"/>
    </location>
</feature>
<accession>A0A1G6MQL7</accession>
<dbReference type="NCBIfam" id="TIGR02206">
    <property type="entry name" value="intg_mem_TP0381"/>
    <property type="match status" value="1"/>
</dbReference>
<keyword evidence="3" id="KW-1185">Reference proteome</keyword>
<dbReference type="EMBL" id="FMYI01000012">
    <property type="protein sequence ID" value="SDC57878.1"/>
    <property type="molecule type" value="Genomic_DNA"/>
</dbReference>
<gene>
    <name evidence="2" type="ORF">SAMN05421734_11220</name>
</gene>
<feature type="transmembrane region" description="Helical" evidence="1">
    <location>
        <begin position="165"/>
        <end position="185"/>
    </location>
</feature>
<organism evidence="2 3">
    <name type="scientific">Pelagirhabdus alkalitolerans</name>
    <dbReference type="NCBI Taxonomy" id="1612202"/>
    <lineage>
        <taxon>Bacteria</taxon>
        <taxon>Bacillati</taxon>
        <taxon>Bacillota</taxon>
        <taxon>Bacilli</taxon>
        <taxon>Bacillales</taxon>
        <taxon>Bacillaceae</taxon>
        <taxon>Pelagirhabdus</taxon>
    </lineage>
</organism>
<proteinExistence type="predicted"/>
<protein>
    <submittedName>
        <fullName evidence="2">Conserved hypothetical integral membrane protein TIGR02206</fullName>
    </submittedName>
</protein>
<feature type="transmembrane region" description="Helical" evidence="1">
    <location>
        <begin position="48"/>
        <end position="69"/>
    </location>
</feature>
<feature type="transmembrane region" description="Helical" evidence="1">
    <location>
        <begin position="107"/>
        <end position="128"/>
    </location>
</feature>
<evidence type="ECO:0000313" key="3">
    <source>
        <dbReference type="Proteomes" id="UP000242949"/>
    </source>
</evidence>
<dbReference type="OrthoDB" id="9813172at2"/>